<dbReference type="SUPFAM" id="SSF103481">
    <property type="entry name" value="Multidrug resistance efflux transporter EmrE"/>
    <property type="match status" value="1"/>
</dbReference>
<feature type="non-terminal residue" evidence="6">
    <location>
        <position position="308"/>
    </location>
</feature>
<keyword evidence="7" id="KW-1185">Reference proteome</keyword>
<dbReference type="InterPro" id="IPR008521">
    <property type="entry name" value="Mg_trans_NIPA"/>
</dbReference>
<feature type="transmembrane region" description="Helical" evidence="5">
    <location>
        <begin position="261"/>
        <end position="281"/>
    </location>
</feature>
<dbReference type="AlphaFoldDB" id="A0A4P9X337"/>
<dbReference type="Proteomes" id="UP000274922">
    <property type="component" value="Unassembled WGS sequence"/>
</dbReference>
<keyword evidence="3 5" id="KW-1133">Transmembrane helix</keyword>
<comment type="subcellular location">
    <subcellularLocation>
        <location evidence="1">Membrane</location>
        <topology evidence="1">Multi-pass membrane protein</topology>
    </subcellularLocation>
</comment>
<dbReference type="GO" id="GO:0015095">
    <property type="term" value="F:magnesium ion transmembrane transporter activity"/>
    <property type="evidence" value="ECO:0007669"/>
    <property type="project" value="InterPro"/>
</dbReference>
<dbReference type="EMBL" id="ML014286">
    <property type="protein sequence ID" value="RKO99425.1"/>
    <property type="molecule type" value="Genomic_DNA"/>
</dbReference>
<proteinExistence type="predicted"/>
<evidence type="ECO:0000256" key="5">
    <source>
        <dbReference type="SAM" id="Phobius"/>
    </source>
</evidence>
<accession>A0A4P9X337</accession>
<feature type="transmembrane region" description="Helical" evidence="5">
    <location>
        <begin position="17"/>
        <end position="39"/>
    </location>
</feature>
<reference evidence="7" key="1">
    <citation type="journal article" date="2018" name="Nat. Microbiol.">
        <title>Leveraging single-cell genomics to expand the fungal tree of life.</title>
        <authorList>
            <person name="Ahrendt S.R."/>
            <person name="Quandt C.A."/>
            <person name="Ciobanu D."/>
            <person name="Clum A."/>
            <person name="Salamov A."/>
            <person name="Andreopoulos B."/>
            <person name="Cheng J.F."/>
            <person name="Woyke T."/>
            <person name="Pelin A."/>
            <person name="Henrissat B."/>
            <person name="Reynolds N.K."/>
            <person name="Benny G.L."/>
            <person name="Smith M.E."/>
            <person name="James T.Y."/>
            <person name="Grigoriev I.V."/>
        </authorList>
    </citation>
    <scope>NUCLEOTIDE SEQUENCE [LARGE SCALE GENOMIC DNA]</scope>
    <source>
        <strain evidence="7">ATCC 52028</strain>
    </source>
</reference>
<feature type="transmembrane region" description="Helical" evidence="5">
    <location>
        <begin position="114"/>
        <end position="134"/>
    </location>
</feature>
<dbReference type="PANTHER" id="PTHR12570">
    <property type="match status" value="1"/>
</dbReference>
<evidence type="ECO:0000256" key="2">
    <source>
        <dbReference type="ARBA" id="ARBA00022692"/>
    </source>
</evidence>
<feature type="transmembrane region" description="Helical" evidence="5">
    <location>
        <begin position="86"/>
        <end position="107"/>
    </location>
</feature>
<feature type="transmembrane region" description="Helical" evidence="5">
    <location>
        <begin position="60"/>
        <end position="80"/>
    </location>
</feature>
<feature type="transmembrane region" description="Helical" evidence="5">
    <location>
        <begin position="287"/>
        <end position="307"/>
    </location>
</feature>
<evidence type="ECO:0000256" key="1">
    <source>
        <dbReference type="ARBA" id="ARBA00004141"/>
    </source>
</evidence>
<gene>
    <name evidence="6" type="ORF">CXG81DRAFT_14530</name>
</gene>
<evidence type="ECO:0000313" key="7">
    <source>
        <dbReference type="Proteomes" id="UP000274922"/>
    </source>
</evidence>
<dbReference type="GO" id="GO:0016020">
    <property type="term" value="C:membrane"/>
    <property type="evidence" value="ECO:0007669"/>
    <property type="project" value="UniProtKB-SubCell"/>
</dbReference>
<feature type="transmembrane region" description="Helical" evidence="5">
    <location>
        <begin position="186"/>
        <end position="208"/>
    </location>
</feature>
<organism evidence="6 7">
    <name type="scientific">Caulochytrium protostelioides</name>
    <dbReference type="NCBI Taxonomy" id="1555241"/>
    <lineage>
        <taxon>Eukaryota</taxon>
        <taxon>Fungi</taxon>
        <taxon>Fungi incertae sedis</taxon>
        <taxon>Chytridiomycota</taxon>
        <taxon>Chytridiomycota incertae sedis</taxon>
        <taxon>Chytridiomycetes</taxon>
        <taxon>Caulochytriales</taxon>
        <taxon>Caulochytriaceae</taxon>
        <taxon>Caulochytrium</taxon>
    </lineage>
</organism>
<dbReference type="PANTHER" id="PTHR12570:SF92">
    <property type="entry name" value="SPICHTHYIN, ISOFORM B"/>
    <property type="match status" value="1"/>
</dbReference>
<evidence type="ECO:0000256" key="4">
    <source>
        <dbReference type="ARBA" id="ARBA00023136"/>
    </source>
</evidence>
<dbReference type="InterPro" id="IPR037185">
    <property type="entry name" value="EmrE-like"/>
</dbReference>
<sequence length="308" mass="32645">MTGFGGASDDGEATPGWHAIVGITLACVSGIFIGASFVFKKRGLLSANQVAGEGHAYLRSPMWWFGLVLMTVGEIANFAAYAFVPAILVTPLGAVSVAISAVLSSVFLKERLNFSGKIGCFQCIVGAVTVILNAPSSSASTTVASFYHFVGGIGFIVYAVICFLGLMALIFYVAPRHAKRHPIVHIAICSVVGSFLVVAAQGLGSAIVYSISHMDQGAATNQFRDWRIYPLILFVILTVVVQINFLNKALNLFSTAIVTPVYYVCFTTMTIVTSAVLFQGFRLASTPAAISMLMGFLCIVGGVALLFQ</sequence>
<name>A0A4P9X337_9FUNG</name>
<dbReference type="Pfam" id="PF05653">
    <property type="entry name" value="Mg_trans_NIPA"/>
    <property type="match status" value="1"/>
</dbReference>
<evidence type="ECO:0000313" key="6">
    <source>
        <dbReference type="EMBL" id="RKO99425.1"/>
    </source>
</evidence>
<dbReference type="OrthoDB" id="6428174at2759"/>
<evidence type="ECO:0000256" key="3">
    <source>
        <dbReference type="ARBA" id="ARBA00022989"/>
    </source>
</evidence>
<protein>
    <recommendedName>
        <fullName evidence="8">DUF803-domain-containing protein</fullName>
    </recommendedName>
</protein>
<keyword evidence="2 5" id="KW-0812">Transmembrane</keyword>
<evidence type="ECO:0008006" key="8">
    <source>
        <dbReference type="Google" id="ProtNLM"/>
    </source>
</evidence>
<feature type="transmembrane region" description="Helical" evidence="5">
    <location>
        <begin position="146"/>
        <end position="174"/>
    </location>
</feature>
<keyword evidence="4 5" id="KW-0472">Membrane</keyword>
<feature type="transmembrane region" description="Helical" evidence="5">
    <location>
        <begin position="228"/>
        <end position="249"/>
    </location>
</feature>